<dbReference type="Gene3D" id="3.30.70.250">
    <property type="entry name" value="Malonyl-CoA ACP transacylase, ACP-binding"/>
    <property type="match status" value="1"/>
</dbReference>
<dbReference type="InterPro" id="IPR001227">
    <property type="entry name" value="Ac_transferase_dom_sf"/>
</dbReference>
<dbReference type="Gene3D" id="3.40.366.10">
    <property type="entry name" value="Malonyl-Coenzyme A Acyl Carrier Protein, domain 2"/>
    <property type="match status" value="1"/>
</dbReference>
<dbReference type="GeneID" id="93733256"/>
<dbReference type="KEGG" id="sclf:BB341_27630"/>
<dbReference type="RefSeq" id="WP_003959188.1">
    <property type="nucleotide sequence ID" value="NZ_CM000913.1"/>
</dbReference>
<dbReference type="EMBL" id="CM000913">
    <property type="protein sequence ID" value="EFG05093.1"/>
    <property type="molecule type" value="Genomic_DNA"/>
</dbReference>
<dbReference type="GO" id="GO:0016740">
    <property type="term" value="F:transferase activity"/>
    <property type="evidence" value="ECO:0007669"/>
    <property type="project" value="UniProtKB-KW"/>
</dbReference>
<organism evidence="1 2">
    <name type="scientific">Streptomyces clavuligerus</name>
    <dbReference type="NCBI Taxonomy" id="1901"/>
    <lineage>
        <taxon>Bacteria</taxon>
        <taxon>Bacillati</taxon>
        <taxon>Actinomycetota</taxon>
        <taxon>Actinomycetes</taxon>
        <taxon>Kitasatosporales</taxon>
        <taxon>Streptomycetaceae</taxon>
        <taxon>Streptomyces</taxon>
    </lineage>
</organism>
<sequence length="319" mass="33311">MPLGYLFGGGVGTEPHGIELYEGFPAVRRLYGQISEWTGLGAEQILNGELPGGQEQRQSAGSIREAALALSVHDLLAEAGLRPSAIGGLSLGALTAGALAGALERRAFFGALAHAANAPGPGPGDPEQGMALAFVPVDTTPLDHPWHGLVDVYFAGDFGPMADGSRRILMLAGHREALDRVAAGAPPGGVVVLPGRTIAVHSPLRAAFRDFMAPHVAALPFTAPALPLLSCLERGVLTTAAEVRDLFQRNPVEPISLVDVCEGMRDEGVRLALVMGPAIPEGLLDFPFPVVHVEKPEHIRLAVETAYELGIDFSGARSG</sequence>
<dbReference type="OrthoDB" id="4515327at2"/>
<dbReference type="AlphaFoldDB" id="E2Q523"/>
<dbReference type="eggNOG" id="COG0331">
    <property type="taxonomic scope" value="Bacteria"/>
</dbReference>
<name>E2Q523_STRCL</name>
<dbReference type="SUPFAM" id="SSF52151">
    <property type="entry name" value="FabD/lysophospholipase-like"/>
    <property type="match status" value="1"/>
</dbReference>
<keyword evidence="1" id="KW-0808">Transferase</keyword>
<evidence type="ECO:0000313" key="1">
    <source>
        <dbReference type="EMBL" id="EFG05093.1"/>
    </source>
</evidence>
<evidence type="ECO:0000313" key="2">
    <source>
        <dbReference type="Proteomes" id="UP000002357"/>
    </source>
</evidence>
<protein>
    <submittedName>
        <fullName evidence="1">Putative malonyl transferase</fullName>
    </submittedName>
</protein>
<reference evidence="1 2" key="1">
    <citation type="journal article" date="2010" name="Genome Biol. Evol.">
        <title>The sequence of a 1.8-mb bacterial linear plasmid reveals a rich evolutionary reservoir of secondary metabolic pathways.</title>
        <authorList>
            <person name="Medema M.H."/>
            <person name="Trefzer A."/>
            <person name="Kovalchuk A."/>
            <person name="van den Berg M."/>
            <person name="Mueller U."/>
            <person name="Heijne W."/>
            <person name="Wu L."/>
            <person name="Alam M.T."/>
            <person name="Ronning C.M."/>
            <person name="Nierman W.C."/>
            <person name="Bovenberg R.A.L."/>
            <person name="Breitling R."/>
            <person name="Takano E."/>
        </authorList>
    </citation>
    <scope>NUCLEOTIDE SEQUENCE [LARGE SCALE GENOMIC DNA]</scope>
    <source>
        <strain evidence="2">ATCC 27064 / DSM 738 / JCM 4710 / NBRC 13307 / NCIMB 12785 / NRRL 3585 / VKM Ac-602</strain>
    </source>
</reference>
<proteinExistence type="predicted"/>
<gene>
    <name evidence="1" type="ORF">SCLAV_0017</name>
</gene>
<dbReference type="Proteomes" id="UP000002357">
    <property type="component" value="Chromosome"/>
</dbReference>
<dbReference type="InterPro" id="IPR016035">
    <property type="entry name" value="Acyl_Trfase/lysoPLipase"/>
</dbReference>
<accession>E2Q523</accession>
<keyword evidence="2" id="KW-1185">Reference proteome</keyword>
<dbReference type="STRING" id="1901.BB341_27630"/>